<feature type="transmembrane region" description="Helical" evidence="1">
    <location>
        <begin position="51"/>
        <end position="72"/>
    </location>
</feature>
<keyword evidence="1" id="KW-0812">Transmembrane</keyword>
<gene>
    <name evidence="2" type="ORF">GCM10017771_68290</name>
</gene>
<feature type="transmembrane region" description="Helical" evidence="1">
    <location>
        <begin position="117"/>
        <end position="135"/>
    </location>
</feature>
<keyword evidence="1" id="KW-0472">Membrane</keyword>
<comment type="caution">
    <text evidence="2">The sequence shown here is derived from an EMBL/GenBank/DDBJ whole genome shotgun (WGS) entry which is preliminary data.</text>
</comment>
<sequence length="161" mass="17886">MKLLSPLRARSWPERWLTRLAGAALSAAVYVLCLPRDRSLRLGFRESIEDVAPFTVSGVVVLAAALLPLAAYFGHRDTLAWPLLVVAVPPSVVIWVLLLPAHSDFESPAGHFWPHLWGAWTLVIAAWGLLVAAVARRFRKLRSEPPAEEGWVLRAHEPHQP</sequence>
<keyword evidence="1" id="KW-1133">Transmembrane helix</keyword>
<keyword evidence="3" id="KW-1185">Reference proteome</keyword>
<dbReference type="RefSeq" id="WP_189786307.1">
    <property type="nucleotide sequence ID" value="NZ_BNAT01000031.1"/>
</dbReference>
<reference evidence="2" key="2">
    <citation type="submission" date="2020-09" db="EMBL/GenBank/DDBJ databases">
        <authorList>
            <person name="Sun Q."/>
            <person name="Zhou Y."/>
        </authorList>
    </citation>
    <scope>NUCLEOTIDE SEQUENCE</scope>
    <source>
        <strain evidence="2">CGMCC 4.7403</strain>
    </source>
</reference>
<organism evidence="2 3">
    <name type="scientific">Streptomyces capitiformicae</name>
    <dbReference type="NCBI Taxonomy" id="2014920"/>
    <lineage>
        <taxon>Bacteria</taxon>
        <taxon>Bacillati</taxon>
        <taxon>Actinomycetota</taxon>
        <taxon>Actinomycetes</taxon>
        <taxon>Kitasatosporales</taxon>
        <taxon>Streptomycetaceae</taxon>
        <taxon>Streptomyces</taxon>
    </lineage>
</organism>
<dbReference type="EMBL" id="BNAT01000031">
    <property type="protein sequence ID" value="GHE47447.1"/>
    <property type="molecule type" value="Genomic_DNA"/>
</dbReference>
<dbReference type="Proteomes" id="UP000603227">
    <property type="component" value="Unassembled WGS sequence"/>
</dbReference>
<protein>
    <submittedName>
        <fullName evidence="2">Uncharacterized protein</fullName>
    </submittedName>
</protein>
<proteinExistence type="predicted"/>
<accession>A0A918ZDE7</accession>
<dbReference type="AlphaFoldDB" id="A0A918ZDE7"/>
<reference evidence="2" key="1">
    <citation type="journal article" date="2014" name="Int. J. Syst. Evol. Microbiol.">
        <title>Complete genome sequence of Corynebacterium casei LMG S-19264T (=DSM 44701T), isolated from a smear-ripened cheese.</title>
        <authorList>
            <consortium name="US DOE Joint Genome Institute (JGI-PGF)"/>
            <person name="Walter F."/>
            <person name="Albersmeier A."/>
            <person name="Kalinowski J."/>
            <person name="Ruckert C."/>
        </authorList>
    </citation>
    <scope>NUCLEOTIDE SEQUENCE</scope>
    <source>
        <strain evidence="2">CGMCC 4.7403</strain>
    </source>
</reference>
<evidence type="ECO:0000313" key="3">
    <source>
        <dbReference type="Proteomes" id="UP000603227"/>
    </source>
</evidence>
<evidence type="ECO:0000256" key="1">
    <source>
        <dbReference type="SAM" id="Phobius"/>
    </source>
</evidence>
<feature type="transmembrane region" description="Helical" evidence="1">
    <location>
        <begin position="79"/>
        <end position="97"/>
    </location>
</feature>
<evidence type="ECO:0000313" key="2">
    <source>
        <dbReference type="EMBL" id="GHE47447.1"/>
    </source>
</evidence>
<name>A0A918ZDE7_9ACTN</name>